<dbReference type="EMBL" id="KU573263">
    <property type="protein sequence ID" value="APR63728.1"/>
    <property type="molecule type" value="mRNA"/>
</dbReference>
<accession>A0A1L6K4I5</accession>
<proteinExistence type="evidence at transcript level"/>
<sequence length="70" mass="8285">MMVKNSLQFNKMKSFSTCELKALEFSLFRNPSPYCGHTSSYYCYFFHIGYQIIVSFPRALICCWLSWVGY</sequence>
<dbReference type="AlphaFoldDB" id="A0A1L6K4I5"/>
<organism evidence="1">
    <name type="scientific">Populus tomentosa</name>
    <name type="common">Chinese white poplar</name>
    <dbReference type="NCBI Taxonomy" id="118781"/>
    <lineage>
        <taxon>Eukaryota</taxon>
        <taxon>Viridiplantae</taxon>
        <taxon>Streptophyta</taxon>
        <taxon>Embryophyta</taxon>
        <taxon>Tracheophyta</taxon>
        <taxon>Spermatophyta</taxon>
        <taxon>Magnoliopsida</taxon>
        <taxon>eudicotyledons</taxon>
        <taxon>Gunneridae</taxon>
        <taxon>Pentapetalae</taxon>
        <taxon>rosids</taxon>
        <taxon>fabids</taxon>
        <taxon>Malpighiales</taxon>
        <taxon>Salicaceae</taxon>
        <taxon>Saliceae</taxon>
        <taxon>Populus</taxon>
    </lineage>
</organism>
<name>A0A1L6K4I5_POPTO</name>
<protein>
    <submittedName>
        <fullName evidence="1">Uncharacterized protein</fullName>
    </submittedName>
</protein>
<evidence type="ECO:0000313" key="1">
    <source>
        <dbReference type="EMBL" id="APR63728.1"/>
    </source>
</evidence>
<reference evidence="1" key="1">
    <citation type="submission" date="2016-01" db="EMBL/GenBank/DDBJ databases">
        <title>Dissection of insertion-deletion (InDel) variations within complex gene networks underlying wood formation in Populus.</title>
        <authorList>
            <person name="Zhang D."/>
            <person name="Gong C."/>
            <person name="Du Q."/>
            <person name="Xie J."/>
            <person name="Yang X."/>
            <person name="Quan M."/>
            <person name="Li B."/>
        </authorList>
    </citation>
    <scope>NUCLEOTIDE SEQUENCE</scope>
</reference>